<dbReference type="Pfam" id="PF03564">
    <property type="entry name" value="DUF1759"/>
    <property type="match status" value="1"/>
</dbReference>
<dbReference type="SUPFAM" id="SSF53098">
    <property type="entry name" value="Ribonuclease H-like"/>
    <property type="match status" value="1"/>
</dbReference>
<dbReference type="Pfam" id="PF05380">
    <property type="entry name" value="Peptidase_A17"/>
    <property type="match status" value="1"/>
</dbReference>
<sequence length="1828" mass="207614">MGDEELKKKKKIRGGHKGYVTITLEKVQALLDDFELSVANQVKRYRIALTEKLNILSALDEEILTLITEEHIEDEIRETGIFRESIHEMIVRIDETLNAVEVENSGHTDKSISHYLSNSNSFTEGLGAGRAKLPKITLKKFYGDPISFTPFWDSFKSAVDDNPCLSDIDKFNYLRSLLEGSAAGAIRGLPLTAENYGTAKDILKKRFGQPQIIINAHMEGLVKVAAVTVDNDSKRLRLLYGRVEAHVRALRALGIHCESYGKLLVPLLMEKLPPNMRLIISRAIDQPEWDLDVLLKAFDSEIEARERCESIGTNPSDFFTPKRPFSSQANKGKDVPTGATLTNQSEHPLSCTFCKQSHPSASCGTVTDISARRNLLKQQGRCFVCLRRNHLARNCSLNKVCRICSGNHHMSICENANRANGTSEIQSRGSSVVVSDRGERRSNENKSSTTVYVDSNTSILLQTAIAPVSVVHQWHPVVNMRILFDSGSQRSYLSERARAKLNLFPKRKEKLLIKTFGQENEQLRECDVVEFCVKELSEGSKVQMTALAVPLICSPLRDQAVQFAQQCYSHLADLELADHPTEDFGSEVDLLIGNDFYWSFFIGDVKRGESGPMAMKTILGWVLSGPIPHAPGSSSDVNLVTCHTLSCDDLNVSRKDGDPQLEQVKKFWEIESIGVSPHEGTVHDKFLDTIRACDGRYEVSLPWKEQHALLPDNYALAVSRLASVLKRLRGNPKLLAEYNRIIEEQSLQGIISDVDHHSPVQVGRLHYLPHHPVVREDKQTTKVRIVYDASAKSTGPSLNDCLHAGPSLISDIPDVLMRFRYHQIALAADIEKTFLMVQVAKADRDVLRFLWINDPTSEDPNIVVKRFNRVVFGVTSSPFLLNGTVRHHVSNYEVEDPQFVNDFLSSLYVDDFNGGKDSVPEAFQLYTKAKSRMKEGGFNLRKWISNSEKLMQWINQEEGVPIMEASMVSEEDKTYTQTQLGVNNSTISCERKILGLNWDVEKDTFMFYFDWLVQFAQGTAVKQALCSQVKALFQDLCKLKIGWDKPLDEELALRYSSWLSDLLKVKCIPIERRYVPNSEENVISLQIHGFGDSSEVAYAAVVYLRIETSEGAYTQLVMSKTRVAPLAKQTIPRLELLAALILSRLIDRVRVALLPVIKVEEVYCWTDSMTTLYWIKGVERKYKQFVENRVREIRQNVSPESWGHWPGIENPADLPSRGIKAEALKQSEIWWHGPPWLVEGKEMWPKFENTTEPPSVCFDEMRVSDRPNNCTELVVTVRAPALSSVFYQQRYSDIKRLFRVTAFVLRFLHNLKSRKNGMAATGTLSTDEYGAAKILWLREMQQAVVESPRFESLKNQLGLYTDDNGLARCKGRLQNATIPFNAKYPILLPADHYLTALIIRDCHKRVLHNGSRETLAELRSRFWIVRGRQVVRKVLSRCVICKRIEGQHYAIPPTASLPQFRVEESPVFTNTGIDFVGPLFVKRGAKEKGDMEKVYIALYTRGSSRAVHLDIVPDLTAETFIRSFKRFICRRGIPRLVVSDNAKTFKTTAKFLSSIFELPEVQSFLLNHKVKWRFNLERAPWWGGFFERMVRCVKSCLKKILKSAKLTYEELLTVVVEIECVLSSRPLTYVSSEDRVEPLTPSHLLTGRRLLSIPGESIVAEEKSSDVEILTRRQCYVTSLLSHFWNRWKQEYVVELREHHRALEKGAASHSPSIQTGDIVTVMEEGKSNRGMWKLGKVLDVHPGNDGLIRGATIEVASDNGKRRRLRRPLQKLFPLEVRETRVADVEELARPIACTPRRQRRQAAIEGEMRRRQVDQCLEELKDYNEL</sequence>
<dbReference type="Pfam" id="PF18701">
    <property type="entry name" value="DUF5641"/>
    <property type="match status" value="1"/>
</dbReference>
<proteinExistence type="predicted"/>
<dbReference type="InterPro" id="IPR008042">
    <property type="entry name" value="Retrotrans_Pao"/>
</dbReference>
<dbReference type="Pfam" id="PF05585">
    <property type="entry name" value="DUF1758"/>
    <property type="match status" value="1"/>
</dbReference>
<dbReference type="InterPro" id="IPR043502">
    <property type="entry name" value="DNA/RNA_pol_sf"/>
</dbReference>
<dbReference type="InterPro" id="IPR036397">
    <property type="entry name" value="RNaseH_sf"/>
</dbReference>
<evidence type="ECO:0000259" key="2">
    <source>
        <dbReference type="PROSITE" id="PS50994"/>
    </source>
</evidence>
<dbReference type="PANTHER" id="PTHR47331:SF1">
    <property type="entry name" value="GAG-LIKE PROTEIN"/>
    <property type="match status" value="1"/>
</dbReference>
<dbReference type="GO" id="GO:0015074">
    <property type="term" value="P:DNA integration"/>
    <property type="evidence" value="ECO:0007669"/>
    <property type="project" value="InterPro"/>
</dbReference>
<evidence type="ECO:0000313" key="4">
    <source>
        <dbReference type="Proteomes" id="UP001249851"/>
    </source>
</evidence>
<dbReference type="Pfam" id="PF17921">
    <property type="entry name" value="Integrase_H2C2"/>
    <property type="match status" value="1"/>
</dbReference>
<reference evidence="3" key="1">
    <citation type="journal article" date="2023" name="G3 (Bethesda)">
        <title>Whole genome assembly and annotation of the endangered Caribbean coral Acropora cervicornis.</title>
        <authorList>
            <person name="Selwyn J.D."/>
            <person name="Vollmer S.V."/>
        </authorList>
    </citation>
    <scope>NUCLEOTIDE SEQUENCE</scope>
    <source>
        <strain evidence="3">K2</strain>
    </source>
</reference>
<evidence type="ECO:0000256" key="1">
    <source>
        <dbReference type="SAM" id="MobiDB-lite"/>
    </source>
</evidence>
<dbReference type="InterPro" id="IPR012337">
    <property type="entry name" value="RNaseH-like_sf"/>
</dbReference>
<dbReference type="InterPro" id="IPR005312">
    <property type="entry name" value="DUF1759"/>
</dbReference>
<dbReference type="CDD" id="cd01644">
    <property type="entry name" value="RT_pepA17"/>
    <property type="match status" value="1"/>
</dbReference>
<dbReference type="PANTHER" id="PTHR47331">
    <property type="entry name" value="PHD-TYPE DOMAIN-CONTAINING PROTEIN"/>
    <property type="match status" value="1"/>
</dbReference>
<dbReference type="EMBL" id="JARQWQ010000027">
    <property type="protein sequence ID" value="KAK2562977.1"/>
    <property type="molecule type" value="Genomic_DNA"/>
</dbReference>
<keyword evidence="4" id="KW-1185">Reference proteome</keyword>
<comment type="caution">
    <text evidence="3">The sequence shown here is derived from an EMBL/GenBank/DDBJ whole genome shotgun (WGS) entry which is preliminary data.</text>
</comment>
<dbReference type="InterPro" id="IPR041588">
    <property type="entry name" value="Integrase_H2C2"/>
</dbReference>
<organism evidence="3 4">
    <name type="scientific">Acropora cervicornis</name>
    <name type="common">Staghorn coral</name>
    <dbReference type="NCBI Taxonomy" id="6130"/>
    <lineage>
        <taxon>Eukaryota</taxon>
        <taxon>Metazoa</taxon>
        <taxon>Cnidaria</taxon>
        <taxon>Anthozoa</taxon>
        <taxon>Hexacorallia</taxon>
        <taxon>Scleractinia</taxon>
        <taxon>Astrocoeniina</taxon>
        <taxon>Acroporidae</taxon>
        <taxon>Acropora</taxon>
    </lineage>
</organism>
<name>A0AAD9QKN8_ACRCE</name>
<protein>
    <recommendedName>
        <fullName evidence="2">Integrase catalytic domain-containing protein</fullName>
    </recommendedName>
</protein>
<dbReference type="GO" id="GO:0003676">
    <property type="term" value="F:nucleic acid binding"/>
    <property type="evidence" value="ECO:0007669"/>
    <property type="project" value="InterPro"/>
</dbReference>
<dbReference type="InterPro" id="IPR040676">
    <property type="entry name" value="DUF5641"/>
</dbReference>
<evidence type="ECO:0000313" key="3">
    <source>
        <dbReference type="EMBL" id="KAK2562977.1"/>
    </source>
</evidence>
<dbReference type="PROSITE" id="PS50994">
    <property type="entry name" value="INTEGRASE"/>
    <property type="match status" value="1"/>
</dbReference>
<dbReference type="Gene3D" id="1.10.340.70">
    <property type="match status" value="1"/>
</dbReference>
<feature type="region of interest" description="Disordered" evidence="1">
    <location>
        <begin position="420"/>
        <end position="448"/>
    </location>
</feature>
<dbReference type="Gene3D" id="3.30.420.10">
    <property type="entry name" value="Ribonuclease H-like superfamily/Ribonuclease H"/>
    <property type="match status" value="1"/>
</dbReference>
<feature type="domain" description="Integrase catalytic" evidence="2">
    <location>
        <begin position="1462"/>
        <end position="1649"/>
    </location>
</feature>
<accession>A0AAD9QKN8</accession>
<dbReference type="Proteomes" id="UP001249851">
    <property type="component" value="Unassembled WGS sequence"/>
</dbReference>
<dbReference type="InterPro" id="IPR001584">
    <property type="entry name" value="Integrase_cat-core"/>
</dbReference>
<reference evidence="3" key="2">
    <citation type="journal article" date="2023" name="Science">
        <title>Genomic signatures of disease resistance in endangered staghorn corals.</title>
        <authorList>
            <person name="Vollmer S.V."/>
            <person name="Selwyn J.D."/>
            <person name="Despard B.A."/>
            <person name="Roesel C.L."/>
        </authorList>
    </citation>
    <scope>NUCLEOTIDE SEQUENCE</scope>
    <source>
        <strain evidence="3">K2</strain>
    </source>
</reference>
<dbReference type="InterPro" id="IPR008737">
    <property type="entry name" value="DUF1758"/>
</dbReference>
<gene>
    <name evidence="3" type="ORF">P5673_013970</name>
</gene>
<dbReference type="SUPFAM" id="SSF56672">
    <property type="entry name" value="DNA/RNA polymerases"/>
    <property type="match status" value="1"/>
</dbReference>